<dbReference type="SMART" id="SM00267">
    <property type="entry name" value="GGDEF"/>
    <property type="match status" value="1"/>
</dbReference>
<dbReference type="SMART" id="SM00052">
    <property type="entry name" value="EAL"/>
    <property type="match status" value="1"/>
</dbReference>
<dbReference type="SUPFAM" id="SSF141868">
    <property type="entry name" value="EAL domain-like"/>
    <property type="match status" value="1"/>
</dbReference>
<dbReference type="Gene3D" id="3.20.20.450">
    <property type="entry name" value="EAL domain"/>
    <property type="match status" value="1"/>
</dbReference>
<evidence type="ECO:0000313" key="6">
    <source>
        <dbReference type="EMBL" id="MDZ5456762.1"/>
    </source>
</evidence>
<dbReference type="InterPro" id="IPR043128">
    <property type="entry name" value="Rev_trsase/Diguanyl_cyclase"/>
</dbReference>
<dbReference type="Proteomes" id="UP001293718">
    <property type="component" value="Unassembled WGS sequence"/>
</dbReference>
<dbReference type="Pfam" id="PF08448">
    <property type="entry name" value="PAS_4"/>
    <property type="match status" value="1"/>
</dbReference>
<keyword evidence="1" id="KW-0175">Coiled coil</keyword>
<feature type="domain" description="EAL" evidence="4">
    <location>
        <begin position="452"/>
        <end position="703"/>
    </location>
</feature>
<dbReference type="InterPro" id="IPR035965">
    <property type="entry name" value="PAS-like_dom_sf"/>
</dbReference>
<accession>A0ABU5ICB8</accession>
<dbReference type="InterPro" id="IPR013656">
    <property type="entry name" value="PAS_4"/>
</dbReference>
<name>A0ABU5ICB8_9BURK</name>
<dbReference type="NCBIfam" id="TIGR00254">
    <property type="entry name" value="GGDEF"/>
    <property type="match status" value="1"/>
</dbReference>
<gene>
    <name evidence="6" type="ORF">SM757_09255</name>
</gene>
<dbReference type="InterPro" id="IPR035919">
    <property type="entry name" value="EAL_sf"/>
</dbReference>
<evidence type="ECO:0000313" key="7">
    <source>
        <dbReference type="Proteomes" id="UP001293718"/>
    </source>
</evidence>
<dbReference type="Pfam" id="PF00990">
    <property type="entry name" value="GGDEF"/>
    <property type="match status" value="1"/>
</dbReference>
<proteinExistence type="predicted"/>
<dbReference type="InterPro" id="IPR000014">
    <property type="entry name" value="PAS"/>
</dbReference>
<dbReference type="PROSITE" id="PS50113">
    <property type="entry name" value="PAC"/>
    <property type="match status" value="1"/>
</dbReference>
<dbReference type="PANTHER" id="PTHR44757:SF4">
    <property type="entry name" value="DIGUANYLATE CYCLASE DGCE-RELATED"/>
    <property type="match status" value="1"/>
</dbReference>
<dbReference type="InterPro" id="IPR000700">
    <property type="entry name" value="PAS-assoc_C"/>
</dbReference>
<dbReference type="InterPro" id="IPR029787">
    <property type="entry name" value="Nucleotide_cyclase"/>
</dbReference>
<feature type="domain" description="PAS" evidence="2">
    <location>
        <begin position="148"/>
        <end position="208"/>
    </location>
</feature>
<dbReference type="InterPro" id="IPR001633">
    <property type="entry name" value="EAL_dom"/>
</dbReference>
<dbReference type="Pfam" id="PF00563">
    <property type="entry name" value="EAL"/>
    <property type="match status" value="1"/>
</dbReference>
<dbReference type="RefSeq" id="WP_322465201.1">
    <property type="nucleotide sequence ID" value="NZ_JAXOJX010000011.1"/>
</dbReference>
<protein>
    <submittedName>
        <fullName evidence="6">EAL domain-containing protein</fullName>
    </submittedName>
</protein>
<dbReference type="PROSITE" id="PS50887">
    <property type="entry name" value="GGDEF"/>
    <property type="match status" value="1"/>
</dbReference>
<dbReference type="PROSITE" id="PS50112">
    <property type="entry name" value="PAS"/>
    <property type="match status" value="1"/>
</dbReference>
<dbReference type="CDD" id="cd01948">
    <property type="entry name" value="EAL"/>
    <property type="match status" value="1"/>
</dbReference>
<dbReference type="PROSITE" id="PS50883">
    <property type="entry name" value="EAL"/>
    <property type="match status" value="1"/>
</dbReference>
<evidence type="ECO:0000256" key="1">
    <source>
        <dbReference type="SAM" id="Coils"/>
    </source>
</evidence>
<comment type="caution">
    <text evidence="6">The sequence shown here is derived from an EMBL/GenBank/DDBJ whole genome shotgun (WGS) entry which is preliminary data.</text>
</comment>
<dbReference type="Gene3D" id="3.30.70.270">
    <property type="match status" value="1"/>
</dbReference>
<dbReference type="EMBL" id="JAXOJX010000011">
    <property type="protein sequence ID" value="MDZ5456762.1"/>
    <property type="molecule type" value="Genomic_DNA"/>
</dbReference>
<dbReference type="SUPFAM" id="SSF55073">
    <property type="entry name" value="Nucleotide cyclase"/>
    <property type="match status" value="1"/>
</dbReference>
<dbReference type="Gene3D" id="3.30.450.20">
    <property type="entry name" value="PAS domain"/>
    <property type="match status" value="1"/>
</dbReference>
<dbReference type="InterPro" id="IPR000160">
    <property type="entry name" value="GGDEF_dom"/>
</dbReference>
<dbReference type="SUPFAM" id="SSF55785">
    <property type="entry name" value="PYP-like sensor domain (PAS domain)"/>
    <property type="match status" value="2"/>
</dbReference>
<sequence length="703" mass="77550">MNQDALLEHVPCGHLLVRHDGLVLRSNRLFSNWCGRPVGDIEGQLRLRDVLTAASRIYHDTSYVPLLALQGFAHEISFELAVPDAPPLPILLNAQMQPRRDGLEPVTSVTVFNASATRRHERALMVARREAEAFSDELADRNAELQAQQERLRVTLDAMADAMVSVDAGGRIDLVNPAAMALLRLAAGEAVDRPFAEIVSLMWADDQQPRPCPVTACLEQQKPLHETRASMLRLGDGSLNRISDTVTPIRNARGECCGAVWVGRDLSEQHRLAERAAYALKHDMLTGLVNRQEFEQALVRCAATAQPPGQMLCYIDLDQFKIINDTLGHAAGDVLLREIAQLLRGGVRRDDLLARLGGDEFGVLFGACTVDEALQRAQALRQRIESHCFYWEGSPHGVSASVGLAQLPDPGEQPSLALIHADIACHAAKEAGRNRVQFFAPADTLVQARRGEMHWVSKLQRALAQDRFELFFQPIVGTQADPDSQPYGEILLRLRGDDGQLVSPALFIPAAERYQLMGALDRMVLRKTLAWMQHTPLVRCAINVSGQSLGDVTFLDDVVAQVQRNGVDARRLCFELTETAAVDNLEAAQAFIARLRALGARFALDDFGAGLSSFSYLRTLQADVLKIDGSFIKDLDQDAQHRAIVEAIHRVASAFDMRTVAEWVENKAVLDELRAIGIDYAQGWHTGRPVAVESWSALQRTIA</sequence>
<dbReference type="NCBIfam" id="TIGR00229">
    <property type="entry name" value="sensory_box"/>
    <property type="match status" value="1"/>
</dbReference>
<evidence type="ECO:0000259" key="3">
    <source>
        <dbReference type="PROSITE" id="PS50113"/>
    </source>
</evidence>
<evidence type="ECO:0000259" key="5">
    <source>
        <dbReference type="PROSITE" id="PS50887"/>
    </source>
</evidence>
<feature type="coiled-coil region" evidence="1">
    <location>
        <begin position="128"/>
        <end position="162"/>
    </location>
</feature>
<keyword evidence="7" id="KW-1185">Reference proteome</keyword>
<feature type="domain" description="GGDEF" evidence="5">
    <location>
        <begin position="308"/>
        <end position="441"/>
    </location>
</feature>
<dbReference type="PANTHER" id="PTHR44757">
    <property type="entry name" value="DIGUANYLATE CYCLASE DGCP"/>
    <property type="match status" value="1"/>
</dbReference>
<organism evidence="6 7">
    <name type="scientific">Azohydromonas lata</name>
    <dbReference type="NCBI Taxonomy" id="45677"/>
    <lineage>
        <taxon>Bacteria</taxon>
        <taxon>Pseudomonadati</taxon>
        <taxon>Pseudomonadota</taxon>
        <taxon>Betaproteobacteria</taxon>
        <taxon>Burkholderiales</taxon>
        <taxon>Sphaerotilaceae</taxon>
        <taxon>Azohydromonas</taxon>
    </lineage>
</organism>
<feature type="domain" description="PAC" evidence="3">
    <location>
        <begin position="225"/>
        <end position="278"/>
    </location>
</feature>
<dbReference type="CDD" id="cd01949">
    <property type="entry name" value="GGDEF"/>
    <property type="match status" value="1"/>
</dbReference>
<evidence type="ECO:0000259" key="2">
    <source>
        <dbReference type="PROSITE" id="PS50112"/>
    </source>
</evidence>
<evidence type="ECO:0000259" key="4">
    <source>
        <dbReference type="PROSITE" id="PS50883"/>
    </source>
</evidence>
<reference evidence="6 7" key="1">
    <citation type="submission" date="2023-11" db="EMBL/GenBank/DDBJ databases">
        <title>Draft genome of Azohydromonas lata strain H1 (DSM1123), a polyhydroxyalkanoate producer.</title>
        <authorList>
            <person name="Traversa D."/>
            <person name="D'Addabbo P."/>
            <person name="Pazzani C."/>
            <person name="Manzari C."/>
            <person name="Chiara M."/>
            <person name="Scrascia M."/>
        </authorList>
    </citation>
    <scope>NUCLEOTIDE SEQUENCE [LARGE SCALE GENOMIC DNA]</scope>
    <source>
        <strain evidence="6 7">H1</strain>
    </source>
</reference>
<dbReference type="InterPro" id="IPR052155">
    <property type="entry name" value="Biofilm_reg_signaling"/>
</dbReference>
<dbReference type="SMART" id="SM00091">
    <property type="entry name" value="PAS"/>
    <property type="match status" value="2"/>
</dbReference>